<feature type="non-terminal residue" evidence="2">
    <location>
        <position position="1"/>
    </location>
</feature>
<feature type="region of interest" description="Disordered" evidence="1">
    <location>
        <begin position="1"/>
        <end position="23"/>
    </location>
</feature>
<dbReference type="Proteomes" id="UP000823775">
    <property type="component" value="Unassembled WGS sequence"/>
</dbReference>
<evidence type="ECO:0000313" key="2">
    <source>
        <dbReference type="EMBL" id="MCD9646709.1"/>
    </source>
</evidence>
<reference evidence="2 3" key="1">
    <citation type="journal article" date="2021" name="BMC Genomics">
        <title>Datura genome reveals duplications of psychoactive alkaloid biosynthetic genes and high mutation rate following tissue culture.</title>
        <authorList>
            <person name="Rajewski A."/>
            <person name="Carter-House D."/>
            <person name="Stajich J."/>
            <person name="Litt A."/>
        </authorList>
    </citation>
    <scope>NUCLEOTIDE SEQUENCE [LARGE SCALE GENOMIC DNA]</scope>
    <source>
        <strain evidence="2">AR-01</strain>
    </source>
</reference>
<protein>
    <submittedName>
        <fullName evidence="2">Uncharacterized protein</fullName>
    </submittedName>
</protein>
<keyword evidence="3" id="KW-1185">Reference proteome</keyword>
<accession>A0ABS8VIM5</accession>
<sequence>YGHDTETYRRKKNSLPKQQKERVEVVGDNTQEAREKGVKHVEDKEVVTPFEVTTTKGGHLGLKTAGDMEQGKSEGNIKVWMTPPNHSK</sequence>
<comment type="caution">
    <text evidence="2">The sequence shown here is derived from an EMBL/GenBank/DDBJ whole genome shotgun (WGS) entry which is preliminary data.</text>
</comment>
<feature type="region of interest" description="Disordered" evidence="1">
    <location>
        <begin position="57"/>
        <end position="88"/>
    </location>
</feature>
<gene>
    <name evidence="2" type="ORF">HAX54_036767</name>
</gene>
<evidence type="ECO:0000256" key="1">
    <source>
        <dbReference type="SAM" id="MobiDB-lite"/>
    </source>
</evidence>
<proteinExistence type="predicted"/>
<name>A0ABS8VIM5_DATST</name>
<dbReference type="EMBL" id="JACEIK010004899">
    <property type="protein sequence ID" value="MCD9646709.1"/>
    <property type="molecule type" value="Genomic_DNA"/>
</dbReference>
<organism evidence="2 3">
    <name type="scientific">Datura stramonium</name>
    <name type="common">Jimsonweed</name>
    <name type="synonym">Common thornapple</name>
    <dbReference type="NCBI Taxonomy" id="4076"/>
    <lineage>
        <taxon>Eukaryota</taxon>
        <taxon>Viridiplantae</taxon>
        <taxon>Streptophyta</taxon>
        <taxon>Embryophyta</taxon>
        <taxon>Tracheophyta</taxon>
        <taxon>Spermatophyta</taxon>
        <taxon>Magnoliopsida</taxon>
        <taxon>eudicotyledons</taxon>
        <taxon>Gunneridae</taxon>
        <taxon>Pentapetalae</taxon>
        <taxon>asterids</taxon>
        <taxon>lamiids</taxon>
        <taxon>Solanales</taxon>
        <taxon>Solanaceae</taxon>
        <taxon>Solanoideae</taxon>
        <taxon>Datureae</taxon>
        <taxon>Datura</taxon>
    </lineage>
</organism>
<evidence type="ECO:0000313" key="3">
    <source>
        <dbReference type="Proteomes" id="UP000823775"/>
    </source>
</evidence>